<dbReference type="RefSeq" id="WP_142059608.1">
    <property type="nucleotide sequence ID" value="NZ_VFPA01000004.1"/>
</dbReference>
<proteinExistence type="predicted"/>
<organism evidence="1 2">
    <name type="scientific">Pseudonocardia kunmingensis</name>
    <dbReference type="NCBI Taxonomy" id="630975"/>
    <lineage>
        <taxon>Bacteria</taxon>
        <taxon>Bacillati</taxon>
        <taxon>Actinomycetota</taxon>
        <taxon>Actinomycetes</taxon>
        <taxon>Pseudonocardiales</taxon>
        <taxon>Pseudonocardiaceae</taxon>
        <taxon>Pseudonocardia</taxon>
    </lineage>
</organism>
<dbReference type="AlphaFoldDB" id="A0A543D9I1"/>
<reference evidence="1 2" key="1">
    <citation type="submission" date="2019-06" db="EMBL/GenBank/DDBJ databases">
        <title>Sequencing the genomes of 1000 actinobacteria strains.</title>
        <authorList>
            <person name="Klenk H.-P."/>
        </authorList>
    </citation>
    <scope>NUCLEOTIDE SEQUENCE [LARGE SCALE GENOMIC DNA]</scope>
    <source>
        <strain evidence="1 2">DSM 45301</strain>
    </source>
</reference>
<dbReference type="Proteomes" id="UP000315677">
    <property type="component" value="Unassembled WGS sequence"/>
</dbReference>
<name>A0A543D9I1_9PSEU</name>
<keyword evidence="2" id="KW-1185">Reference proteome</keyword>
<evidence type="ECO:0000313" key="1">
    <source>
        <dbReference type="EMBL" id="TQM06001.1"/>
    </source>
</evidence>
<evidence type="ECO:0000313" key="2">
    <source>
        <dbReference type="Proteomes" id="UP000315677"/>
    </source>
</evidence>
<accession>A0A543D9I1</accession>
<protein>
    <submittedName>
        <fullName evidence="1">Uncharacterized protein</fullName>
    </submittedName>
</protein>
<comment type="caution">
    <text evidence="1">The sequence shown here is derived from an EMBL/GenBank/DDBJ whole genome shotgun (WGS) entry which is preliminary data.</text>
</comment>
<gene>
    <name evidence="1" type="ORF">FB558_6231</name>
</gene>
<sequence length="88" mass="9378">MPRAPRTLLLRLTIETAKRTRKCSRSKSHAVRPGERLLLVGERGPAAGKKGYCAACAAEMLAAARDEIDAIRSSVQPTPADAAPPTPE</sequence>
<dbReference type="EMBL" id="VFPA01000004">
    <property type="protein sequence ID" value="TQM06001.1"/>
    <property type="molecule type" value="Genomic_DNA"/>
</dbReference>